<gene>
    <name evidence="13" type="ORF">AJ85_16450</name>
    <name evidence="12" type="ORF">BALCAV_0206425</name>
</gene>
<protein>
    <recommendedName>
        <fullName evidence="9">Glycerol-3-phosphate dehydrogenase</fullName>
        <ecNumber evidence="9">1.1.5.3</ecNumber>
    </recommendedName>
</protein>
<comment type="caution">
    <text evidence="12">The sequence shown here is derived from an EMBL/GenBank/DDBJ whole genome shotgun (WGS) entry which is preliminary data.</text>
</comment>
<evidence type="ECO:0000259" key="10">
    <source>
        <dbReference type="Pfam" id="PF01266"/>
    </source>
</evidence>
<evidence type="ECO:0000256" key="2">
    <source>
        <dbReference type="ARBA" id="ARBA00004977"/>
    </source>
</evidence>
<comment type="similarity">
    <text evidence="3 9">Belongs to the FAD-dependent glycerol-3-phosphate dehydrogenase family.</text>
</comment>
<dbReference type="GO" id="GO:0046168">
    <property type="term" value="P:glycerol-3-phosphate catabolic process"/>
    <property type="evidence" value="ECO:0007669"/>
    <property type="project" value="TreeGrafter"/>
</dbReference>
<dbReference type="Gene3D" id="3.50.50.60">
    <property type="entry name" value="FAD/NAD(P)-binding domain"/>
    <property type="match status" value="1"/>
</dbReference>
<keyword evidence="6" id="KW-0274">FAD</keyword>
<evidence type="ECO:0000256" key="1">
    <source>
        <dbReference type="ARBA" id="ARBA00001974"/>
    </source>
</evidence>
<dbReference type="GO" id="GO:0004368">
    <property type="term" value="F:glycerol-3-phosphate dehydrogenase (quinone) activity"/>
    <property type="evidence" value="ECO:0007669"/>
    <property type="project" value="UniProtKB-EC"/>
</dbReference>
<feature type="domain" description="Alpha-glycerophosphate oxidase C-terminal" evidence="11">
    <location>
        <begin position="401"/>
        <end position="529"/>
    </location>
</feature>
<dbReference type="InterPro" id="IPR038299">
    <property type="entry name" value="DAO_C_sf"/>
</dbReference>
<dbReference type="Proteomes" id="UP000002754">
    <property type="component" value="Unassembled WGS sequence"/>
</dbReference>
<dbReference type="GO" id="GO:0009331">
    <property type="term" value="C:glycerol-3-phosphate dehydrogenase (FAD) complex"/>
    <property type="evidence" value="ECO:0007669"/>
    <property type="project" value="UniProtKB-UniRule"/>
</dbReference>
<evidence type="ECO:0000313" key="14">
    <source>
        <dbReference type="Proteomes" id="UP000002754"/>
    </source>
</evidence>
<sequence length="554" mass="62852">MSVSFSSKNRKTWIAEINNHSVDILVIGGGISGAGIALDASLRGLETILVEKTDFASGASGHSSKLFHGGLRHLNQFDVKKSSALMRERAILHENAPHVARPEPMLIPIYKEGLFNRFKTSINLKMFDHLTDVKKSERGELLSKKQTLKYEPLINSERLKGSGLYTEYRINDMRLTIEVIKEAVNRGTKAVNYMKVESFLYEKGQAIGVIAVDVLSGEAIKIYAKKIVNATGAWLDELREQDRSKNEQSLQYVKGVHLVLNKKTLPLEYGIYFKAREGDAFIYAVPFYDKVFVGVAQSGWAGELENIKWSKVERQFLLDNLNGMFPQTKITEQDVISSWIGISSYINSPTKPPKKSEIYDDIIVSDSGLISVLLGTLTGYRMMAEKVVDMLCKELKINQRSVTDSITLTGGYVGGSELFAGFCEQKIEEGKRLGLSEKRARTLVERYGSNVGNIYAKLKSKSRFAGKWGLPSDLYAELRYNLEEELVMVPEDFIVRRTGALYFEREFIEEYYLQILAYFADHCHWTNEQLQHYTESLRTKLKEVQFTEDELELE</sequence>
<dbReference type="EC" id="1.1.5.3" evidence="9"/>
<dbReference type="RefSeq" id="WP_003323683.1">
    <property type="nucleotide sequence ID" value="NZ_ALPT02000016.1"/>
</dbReference>
<evidence type="ECO:0000259" key="11">
    <source>
        <dbReference type="Pfam" id="PF16901"/>
    </source>
</evidence>
<dbReference type="EMBL" id="ALPT02000016">
    <property type="protein sequence ID" value="KGA98037.1"/>
    <property type="molecule type" value="Genomic_DNA"/>
</dbReference>
<dbReference type="InterPro" id="IPR006076">
    <property type="entry name" value="FAD-dep_OxRdtase"/>
</dbReference>
<keyword evidence="4 9" id="KW-0285">Flavoprotein</keyword>
<dbReference type="PANTHER" id="PTHR11985:SF35">
    <property type="entry name" value="ANAEROBIC GLYCEROL-3-PHOSPHATE DEHYDROGENASE SUBUNIT A"/>
    <property type="match status" value="1"/>
</dbReference>
<comment type="cofactor">
    <cofactor evidence="1 9">
        <name>FAD</name>
        <dbReference type="ChEBI" id="CHEBI:57692"/>
    </cofactor>
</comment>
<dbReference type="SUPFAM" id="SSF51905">
    <property type="entry name" value="FAD/NAD(P)-binding domain"/>
    <property type="match status" value="1"/>
</dbReference>
<dbReference type="PRINTS" id="PR01001">
    <property type="entry name" value="FADG3PDH"/>
</dbReference>
<dbReference type="InterPro" id="IPR036188">
    <property type="entry name" value="FAD/NAD-bd_sf"/>
</dbReference>
<dbReference type="Pfam" id="PF01266">
    <property type="entry name" value="DAO"/>
    <property type="match status" value="1"/>
</dbReference>
<keyword evidence="5" id="KW-0319">Glycerol metabolism</keyword>
<feature type="domain" description="FAD dependent oxidoreductase" evidence="10">
    <location>
        <begin position="23"/>
        <end position="344"/>
    </location>
</feature>
<dbReference type="STRING" id="1218173.BALCAV_0206425"/>
<reference evidence="13 15" key="2">
    <citation type="submission" date="2014-01" db="EMBL/GenBank/DDBJ databases">
        <title>Draft genome sequencing of Bacillus alcalophilus CGMCC 1.3604.</title>
        <authorList>
            <person name="Yang J."/>
            <person name="Diao L."/>
            <person name="Yang S."/>
        </authorList>
    </citation>
    <scope>NUCLEOTIDE SEQUENCE [LARGE SCALE GENOMIC DNA]</scope>
    <source>
        <strain evidence="13 15">CGMCC 1.3604</strain>
    </source>
</reference>
<dbReference type="InterPro" id="IPR000447">
    <property type="entry name" value="G3P_DH_FAD-dep"/>
</dbReference>
<name>A0A094YWY5_ALKAL</name>
<dbReference type="EMBL" id="JALP01000214">
    <property type="protein sequence ID" value="THG89588.1"/>
    <property type="molecule type" value="Genomic_DNA"/>
</dbReference>
<comment type="pathway">
    <text evidence="2">Polyol metabolism; glycerol degradation via glycerol kinase pathway; glycerone phosphate from sn-glycerol 3-phosphate (aerobic route): step 1/1.</text>
</comment>
<proteinExistence type="inferred from homology"/>
<dbReference type="GO" id="GO:0019563">
    <property type="term" value="P:glycerol catabolic process"/>
    <property type="evidence" value="ECO:0007669"/>
    <property type="project" value="UniProtKB-UniPathway"/>
</dbReference>
<dbReference type="Gene3D" id="1.10.8.870">
    <property type="entry name" value="Alpha-glycerophosphate oxidase, cap domain"/>
    <property type="match status" value="1"/>
</dbReference>
<comment type="catalytic activity">
    <reaction evidence="8 9">
        <text>a quinone + sn-glycerol 3-phosphate = dihydroxyacetone phosphate + a quinol</text>
        <dbReference type="Rhea" id="RHEA:18977"/>
        <dbReference type="ChEBI" id="CHEBI:24646"/>
        <dbReference type="ChEBI" id="CHEBI:57597"/>
        <dbReference type="ChEBI" id="CHEBI:57642"/>
        <dbReference type="ChEBI" id="CHEBI:132124"/>
        <dbReference type="EC" id="1.1.5.3"/>
    </reaction>
</comment>
<dbReference type="PROSITE" id="PS00977">
    <property type="entry name" value="FAD_G3PDH_1"/>
    <property type="match status" value="1"/>
</dbReference>
<evidence type="ECO:0000313" key="12">
    <source>
        <dbReference type="EMBL" id="KGA98037.1"/>
    </source>
</evidence>
<keyword evidence="7 9" id="KW-0560">Oxidoreductase</keyword>
<evidence type="ECO:0000256" key="9">
    <source>
        <dbReference type="RuleBase" id="RU361217"/>
    </source>
</evidence>
<organism evidence="12 14">
    <name type="scientific">Alkalihalobacillus alcalophilus ATCC 27647 = CGMCC 1.3604</name>
    <dbReference type="NCBI Taxonomy" id="1218173"/>
    <lineage>
        <taxon>Bacteria</taxon>
        <taxon>Bacillati</taxon>
        <taxon>Bacillota</taxon>
        <taxon>Bacilli</taxon>
        <taxon>Bacillales</taxon>
        <taxon>Bacillaceae</taxon>
        <taxon>Alkalihalobacillus</taxon>
    </lineage>
</organism>
<dbReference type="Proteomes" id="UP000297014">
    <property type="component" value="Unassembled WGS sequence"/>
</dbReference>
<dbReference type="UniPathway" id="UPA00618">
    <property type="reaction ID" value="UER00674"/>
</dbReference>
<dbReference type="OrthoDB" id="2814374at2"/>
<evidence type="ECO:0000256" key="3">
    <source>
        <dbReference type="ARBA" id="ARBA00007330"/>
    </source>
</evidence>
<evidence type="ECO:0000313" key="15">
    <source>
        <dbReference type="Proteomes" id="UP000297014"/>
    </source>
</evidence>
<reference evidence="12 14" key="1">
    <citation type="journal article" date="2014" name="Genome Announc.">
        <title>Draft Genome Sequence of Bacillus alcalophilus AV1934, a Classic Alkaliphile Isolated from Human Feces in 1934.</title>
        <authorList>
            <person name="Attie O."/>
            <person name="Jayaprakash A."/>
            <person name="Shah H."/>
            <person name="Paulsen I.T."/>
            <person name="Morino M."/>
            <person name="Takahashi Y."/>
            <person name="Narumi I."/>
            <person name="Sachidanandam R."/>
            <person name="Satoh K."/>
            <person name="Ito M."/>
            <person name="Krulwich T.A."/>
        </authorList>
    </citation>
    <scope>NUCLEOTIDE SEQUENCE [LARGE SCALE GENOMIC DNA]</scope>
    <source>
        <strain evidence="12 14">AV1934</strain>
    </source>
</reference>
<accession>A0A094YWY5</accession>
<keyword evidence="14" id="KW-1185">Reference proteome</keyword>
<evidence type="ECO:0000256" key="8">
    <source>
        <dbReference type="ARBA" id="ARBA00049055"/>
    </source>
</evidence>
<dbReference type="Pfam" id="PF16901">
    <property type="entry name" value="DAO_C"/>
    <property type="match status" value="1"/>
</dbReference>
<dbReference type="eggNOG" id="COG0578">
    <property type="taxonomic scope" value="Bacteria"/>
</dbReference>
<evidence type="ECO:0000256" key="4">
    <source>
        <dbReference type="ARBA" id="ARBA00022630"/>
    </source>
</evidence>
<evidence type="ECO:0000256" key="7">
    <source>
        <dbReference type="ARBA" id="ARBA00023002"/>
    </source>
</evidence>
<dbReference type="AlphaFoldDB" id="A0A094YWY5"/>
<evidence type="ECO:0000313" key="13">
    <source>
        <dbReference type="EMBL" id="THG89588.1"/>
    </source>
</evidence>
<dbReference type="InterPro" id="IPR031656">
    <property type="entry name" value="DAO_C"/>
</dbReference>
<evidence type="ECO:0000256" key="6">
    <source>
        <dbReference type="ARBA" id="ARBA00022827"/>
    </source>
</evidence>
<evidence type="ECO:0000256" key="5">
    <source>
        <dbReference type="ARBA" id="ARBA00022798"/>
    </source>
</evidence>
<dbReference type="Gene3D" id="3.30.9.10">
    <property type="entry name" value="D-Amino Acid Oxidase, subunit A, domain 2"/>
    <property type="match status" value="1"/>
</dbReference>
<dbReference type="PANTHER" id="PTHR11985">
    <property type="entry name" value="GLYCEROL-3-PHOSPHATE DEHYDROGENASE"/>
    <property type="match status" value="1"/>
</dbReference>